<dbReference type="GO" id="GO:0036462">
    <property type="term" value="P:TRAIL-activated apoptotic signaling pathway"/>
    <property type="evidence" value="ECO:0007669"/>
    <property type="project" value="TreeGrafter"/>
</dbReference>
<keyword evidence="10" id="KW-0812">Transmembrane</keyword>
<feature type="disulfide bond" evidence="9">
    <location>
        <begin position="58"/>
        <end position="73"/>
    </location>
</feature>
<evidence type="ECO:0000256" key="1">
    <source>
        <dbReference type="ARBA" id="ARBA00004370"/>
    </source>
</evidence>
<evidence type="ECO:0000256" key="4">
    <source>
        <dbReference type="ARBA" id="ARBA00022737"/>
    </source>
</evidence>
<evidence type="ECO:0000313" key="13">
    <source>
        <dbReference type="EMBL" id="RLV86531.1"/>
    </source>
</evidence>
<comment type="caution">
    <text evidence="9">Lacks conserved residue(s) required for the propagation of feature annotation.</text>
</comment>
<feature type="disulfide bond" evidence="9">
    <location>
        <begin position="80"/>
        <end position="98"/>
    </location>
</feature>
<feature type="repeat" description="TNFR-Cys" evidence="9">
    <location>
        <begin position="57"/>
        <end position="98"/>
    </location>
</feature>
<sequence length="307" mass="33019">MGSCGAGEAGTQQQGGTRCCPGPPGSGGGAGVEPCPLCPTDQVKLSPCQPARNTQCVCKNGTFCPPDHPCEMCQKCRPRCPEGQVELKHCTPVSDLLCGPDTATGPYYTTVIGAIGAVIGVMAAGILAVFCCKHRCSSPGNGRPSSRRPCKIVSSMFGKLLLCKTVNVRSEDRAPAERLQPYVPGAPEVLPNEKPTIPTIPTIRLVPAPGQDPSQALRKTFYIFPEKIPIGDWMKFGHSLNLEDNDINMAKSHDDFYNMLRKWQNREGSRASVNTLLDTLVHLNLGGVAEDISFTLVKSELFQYETS</sequence>
<accession>A0A3L8RVE1</accession>
<evidence type="ECO:0000313" key="14">
    <source>
        <dbReference type="Proteomes" id="UP000276834"/>
    </source>
</evidence>
<proteinExistence type="predicted"/>
<name>A0A3L8RVE1_CHLGU</name>
<keyword evidence="7" id="KW-0675">Receptor</keyword>
<feature type="domain" description="TNFR-Cys" evidence="12">
    <location>
        <begin position="57"/>
        <end position="98"/>
    </location>
</feature>
<dbReference type="Gene3D" id="1.10.533.10">
    <property type="entry name" value="Death Domain, Fas"/>
    <property type="match status" value="1"/>
</dbReference>
<keyword evidence="14" id="KW-1185">Reference proteome</keyword>
<dbReference type="InterPro" id="IPR011029">
    <property type="entry name" value="DEATH-like_dom_sf"/>
</dbReference>
<keyword evidence="6 9" id="KW-1015">Disulfide bond</keyword>
<evidence type="ECO:0008006" key="15">
    <source>
        <dbReference type="Google" id="ProtNLM"/>
    </source>
</evidence>
<evidence type="ECO:0000259" key="11">
    <source>
        <dbReference type="PROSITE" id="PS50017"/>
    </source>
</evidence>
<evidence type="ECO:0000256" key="3">
    <source>
        <dbReference type="ARBA" id="ARBA00022729"/>
    </source>
</evidence>
<dbReference type="EMBL" id="QUSF01000224">
    <property type="protein sequence ID" value="RLV86531.1"/>
    <property type="molecule type" value="Genomic_DNA"/>
</dbReference>
<dbReference type="AlphaFoldDB" id="A0A3L8RVE1"/>
<feature type="domain" description="Death" evidence="11">
    <location>
        <begin position="232"/>
        <end position="296"/>
    </location>
</feature>
<evidence type="ECO:0000256" key="5">
    <source>
        <dbReference type="ARBA" id="ARBA00023136"/>
    </source>
</evidence>
<protein>
    <recommendedName>
        <fullName evidence="15">Death domain-containing protein</fullName>
    </recommendedName>
</protein>
<dbReference type="SUPFAM" id="SSF47986">
    <property type="entry name" value="DEATH domain"/>
    <property type="match status" value="1"/>
</dbReference>
<evidence type="ECO:0000256" key="9">
    <source>
        <dbReference type="PROSITE-ProRule" id="PRU00206"/>
    </source>
</evidence>
<dbReference type="SMART" id="SM00208">
    <property type="entry name" value="TNFR"/>
    <property type="match status" value="2"/>
</dbReference>
<dbReference type="GO" id="GO:0005886">
    <property type="term" value="C:plasma membrane"/>
    <property type="evidence" value="ECO:0007669"/>
    <property type="project" value="TreeGrafter"/>
</dbReference>
<evidence type="ECO:0000256" key="7">
    <source>
        <dbReference type="ARBA" id="ARBA00023170"/>
    </source>
</evidence>
<dbReference type="Proteomes" id="UP000276834">
    <property type="component" value="Unassembled WGS sequence"/>
</dbReference>
<feature type="transmembrane region" description="Helical" evidence="10">
    <location>
        <begin position="107"/>
        <end position="130"/>
    </location>
</feature>
<keyword evidence="5 10" id="KW-0472">Membrane</keyword>
<reference evidence="13 14" key="1">
    <citation type="journal article" date="2018" name="Proc. R. Soc. B">
        <title>A non-coding region near Follistatin controls head colour polymorphism in the Gouldian finch.</title>
        <authorList>
            <person name="Toomey M.B."/>
            <person name="Marques C.I."/>
            <person name="Andrade P."/>
            <person name="Araujo P.M."/>
            <person name="Sabatino S."/>
            <person name="Gazda M.A."/>
            <person name="Afonso S."/>
            <person name="Lopes R.J."/>
            <person name="Corbo J.C."/>
            <person name="Carneiro M."/>
        </authorList>
    </citation>
    <scope>NUCLEOTIDE SEQUENCE [LARGE SCALE GENOMIC DNA]</scope>
    <source>
        <strain evidence="13">Red01</strain>
        <tissue evidence="13">Muscle</tissue>
    </source>
</reference>
<comment type="subcellular location">
    <subcellularLocation>
        <location evidence="1">Membrane</location>
    </subcellularLocation>
</comment>
<dbReference type="InterPro" id="IPR052491">
    <property type="entry name" value="TNFRSF10"/>
</dbReference>
<dbReference type="OrthoDB" id="9417953at2759"/>
<dbReference type="InterPro" id="IPR001368">
    <property type="entry name" value="TNFR/NGFR_Cys_rich_reg"/>
</dbReference>
<evidence type="ECO:0000256" key="6">
    <source>
        <dbReference type="ARBA" id="ARBA00023157"/>
    </source>
</evidence>
<dbReference type="PROSITE" id="PS50050">
    <property type="entry name" value="TNFR_NGFR_2"/>
    <property type="match status" value="1"/>
</dbReference>
<dbReference type="PANTHER" id="PTHR46330">
    <property type="entry name" value="TUMOR NECROSIS FACTOR RECEPTOR SUPERFAMILY MEMBER 10B"/>
    <property type="match status" value="1"/>
</dbReference>
<dbReference type="PROSITE" id="PS50017">
    <property type="entry name" value="DEATH_DOMAIN"/>
    <property type="match status" value="1"/>
</dbReference>
<dbReference type="PANTHER" id="PTHR46330:SF6">
    <property type="entry name" value="HEMATOPOIETIC DEATH RECEPTOR-RELATED"/>
    <property type="match status" value="1"/>
</dbReference>
<dbReference type="Pfam" id="PF00531">
    <property type="entry name" value="Death"/>
    <property type="match status" value="1"/>
</dbReference>
<dbReference type="GO" id="GO:0043065">
    <property type="term" value="P:positive regulation of apoptotic process"/>
    <property type="evidence" value="ECO:0007669"/>
    <property type="project" value="TreeGrafter"/>
</dbReference>
<keyword evidence="8" id="KW-0325">Glycoprotein</keyword>
<evidence type="ECO:0000256" key="10">
    <source>
        <dbReference type="SAM" id="Phobius"/>
    </source>
</evidence>
<evidence type="ECO:0000256" key="2">
    <source>
        <dbReference type="ARBA" id="ARBA00022703"/>
    </source>
</evidence>
<keyword evidence="10" id="KW-1133">Transmembrane helix</keyword>
<dbReference type="SMART" id="SM00005">
    <property type="entry name" value="DEATH"/>
    <property type="match status" value="1"/>
</dbReference>
<evidence type="ECO:0000256" key="8">
    <source>
        <dbReference type="ARBA" id="ARBA00023180"/>
    </source>
</evidence>
<keyword evidence="2" id="KW-0053">Apoptosis</keyword>
<dbReference type="Pfam" id="PF00020">
    <property type="entry name" value="TNFR_c6"/>
    <property type="match status" value="1"/>
</dbReference>
<evidence type="ECO:0000259" key="12">
    <source>
        <dbReference type="PROSITE" id="PS50050"/>
    </source>
</evidence>
<organism evidence="13 14">
    <name type="scientific">Chloebia gouldiae</name>
    <name type="common">Gouldian finch</name>
    <name type="synonym">Erythrura gouldiae</name>
    <dbReference type="NCBI Taxonomy" id="44316"/>
    <lineage>
        <taxon>Eukaryota</taxon>
        <taxon>Metazoa</taxon>
        <taxon>Chordata</taxon>
        <taxon>Craniata</taxon>
        <taxon>Vertebrata</taxon>
        <taxon>Euteleostomi</taxon>
        <taxon>Archelosauria</taxon>
        <taxon>Archosauria</taxon>
        <taxon>Dinosauria</taxon>
        <taxon>Saurischia</taxon>
        <taxon>Theropoda</taxon>
        <taxon>Coelurosauria</taxon>
        <taxon>Aves</taxon>
        <taxon>Neognathae</taxon>
        <taxon>Neoaves</taxon>
        <taxon>Telluraves</taxon>
        <taxon>Australaves</taxon>
        <taxon>Passeriformes</taxon>
        <taxon>Passeroidea</taxon>
        <taxon>Passeridae</taxon>
        <taxon>Chloebia</taxon>
    </lineage>
</organism>
<keyword evidence="3" id="KW-0732">Signal</keyword>
<dbReference type="SUPFAM" id="SSF57586">
    <property type="entry name" value="TNF receptor-like"/>
    <property type="match status" value="1"/>
</dbReference>
<comment type="caution">
    <text evidence="13">The sequence shown here is derived from an EMBL/GenBank/DDBJ whole genome shotgun (WGS) entry which is preliminary data.</text>
</comment>
<dbReference type="GO" id="GO:0009986">
    <property type="term" value="C:cell surface"/>
    <property type="evidence" value="ECO:0007669"/>
    <property type="project" value="TreeGrafter"/>
</dbReference>
<dbReference type="Gene3D" id="2.10.50.10">
    <property type="entry name" value="Tumor Necrosis Factor Receptor, subunit A, domain 2"/>
    <property type="match status" value="2"/>
</dbReference>
<gene>
    <name evidence="13" type="ORF">DV515_00015915</name>
</gene>
<dbReference type="InterPro" id="IPR000488">
    <property type="entry name" value="Death_dom"/>
</dbReference>
<keyword evidence="4" id="KW-0677">Repeat</keyword>